<reference evidence="2" key="1">
    <citation type="submission" date="2021-05" db="EMBL/GenBank/DDBJ databases">
        <authorList>
            <person name="Alioto T."/>
            <person name="Alioto T."/>
            <person name="Gomez Garrido J."/>
        </authorList>
    </citation>
    <scope>NUCLEOTIDE SEQUENCE</scope>
</reference>
<dbReference type="AlphaFoldDB" id="A0A8D8BBG7"/>
<evidence type="ECO:0000313" key="2">
    <source>
        <dbReference type="EMBL" id="CAG6471019.1"/>
    </source>
</evidence>
<feature type="compositionally biased region" description="Basic and acidic residues" evidence="1">
    <location>
        <begin position="174"/>
        <end position="187"/>
    </location>
</feature>
<sequence>MQAQDDHRPRPRKLLPARGCHCLRPRHHDLHRPRVRLLLRDSVHLALPPDPARRQPAAPDDLHLHADVLYLHECQAQHPPVQGAGPVRTDAHRGHKRLRLDPYAGAGIAEGDHRPSPEPGDLGAGGQSDLGESETAHAAQRRNGHGHGVRTARRYRVGADQRELERARRFVPGEQRRAFEDHPEHGTNHHGCYQHNHASQLDEFLHNS</sequence>
<feature type="region of interest" description="Disordered" evidence="1">
    <location>
        <begin position="106"/>
        <end position="160"/>
    </location>
</feature>
<dbReference type="EMBL" id="HBUE01066869">
    <property type="protein sequence ID" value="CAG6471019.1"/>
    <property type="molecule type" value="Transcribed_RNA"/>
</dbReference>
<name>A0A8D8BBG7_CULPI</name>
<feature type="region of interest" description="Disordered" evidence="1">
    <location>
        <begin position="174"/>
        <end position="194"/>
    </location>
</feature>
<dbReference type="EMBL" id="HBUE01066863">
    <property type="protein sequence ID" value="CAG6471013.1"/>
    <property type="molecule type" value="Transcribed_RNA"/>
</dbReference>
<protein>
    <submittedName>
        <fullName evidence="2">(northern house mosquito) hypothetical protein</fullName>
    </submittedName>
</protein>
<evidence type="ECO:0000256" key="1">
    <source>
        <dbReference type="SAM" id="MobiDB-lite"/>
    </source>
</evidence>
<organism evidence="2">
    <name type="scientific">Culex pipiens</name>
    <name type="common">House mosquito</name>
    <dbReference type="NCBI Taxonomy" id="7175"/>
    <lineage>
        <taxon>Eukaryota</taxon>
        <taxon>Metazoa</taxon>
        <taxon>Ecdysozoa</taxon>
        <taxon>Arthropoda</taxon>
        <taxon>Hexapoda</taxon>
        <taxon>Insecta</taxon>
        <taxon>Pterygota</taxon>
        <taxon>Neoptera</taxon>
        <taxon>Endopterygota</taxon>
        <taxon>Diptera</taxon>
        <taxon>Nematocera</taxon>
        <taxon>Culicoidea</taxon>
        <taxon>Culicidae</taxon>
        <taxon>Culicinae</taxon>
        <taxon>Culicini</taxon>
        <taxon>Culex</taxon>
        <taxon>Culex</taxon>
    </lineage>
</organism>
<accession>A0A8D8BBG7</accession>
<feature type="compositionally biased region" description="Basic residues" evidence="1">
    <location>
        <begin position="139"/>
        <end position="156"/>
    </location>
</feature>
<proteinExistence type="predicted"/>